<evidence type="ECO:0000313" key="1">
    <source>
        <dbReference type="EMBL" id="JAA78752.1"/>
    </source>
</evidence>
<accession>S4PSG9</accession>
<proteinExistence type="predicted"/>
<reference evidence="1" key="2">
    <citation type="submission" date="2013-05" db="EMBL/GenBank/DDBJ databases">
        <authorList>
            <person name="Carter J.-M."/>
            <person name="Baker S.C."/>
            <person name="Pink R."/>
            <person name="Carter D.R.F."/>
            <person name="Collins A."/>
            <person name="Tomlin J."/>
            <person name="Gibbs M."/>
            <person name="Breuker C.J."/>
        </authorList>
    </citation>
    <scope>NUCLEOTIDE SEQUENCE</scope>
    <source>
        <tissue evidence="1">Ovary</tissue>
    </source>
</reference>
<organism evidence="1">
    <name type="scientific">Pararge aegeria</name>
    <name type="common">speckled wood butterfly</name>
    <dbReference type="NCBI Taxonomy" id="116150"/>
    <lineage>
        <taxon>Eukaryota</taxon>
        <taxon>Metazoa</taxon>
        <taxon>Ecdysozoa</taxon>
        <taxon>Arthropoda</taxon>
        <taxon>Hexapoda</taxon>
        <taxon>Insecta</taxon>
        <taxon>Pterygota</taxon>
        <taxon>Neoptera</taxon>
        <taxon>Endopterygota</taxon>
        <taxon>Lepidoptera</taxon>
        <taxon>Glossata</taxon>
        <taxon>Ditrysia</taxon>
        <taxon>Papilionoidea</taxon>
        <taxon>Nymphalidae</taxon>
        <taxon>Satyrinae</taxon>
        <taxon>Satyrini</taxon>
        <taxon>Parargina</taxon>
        <taxon>Pararge</taxon>
    </lineage>
</organism>
<sequence length="83" mass="9272">MKLNRSGAPARHAVEIGFFKMDSPQRGAAPRCKAVGCGRRCSRRVRLCNAPAGRDAADARHVFHFTVIRLIKKSFNIKTILCY</sequence>
<protein>
    <submittedName>
        <fullName evidence="1">Uncharacterized protein</fullName>
    </submittedName>
</protein>
<dbReference type="EMBL" id="GAIX01013808">
    <property type="protein sequence ID" value="JAA78752.1"/>
    <property type="molecule type" value="Transcribed_RNA"/>
</dbReference>
<name>S4PSG9_9NEOP</name>
<reference evidence="1" key="1">
    <citation type="journal article" date="2013" name="BMC Genomics">
        <title>Unscrambling butterfly oogenesis.</title>
        <authorList>
            <person name="Carter J.M."/>
            <person name="Baker S.C."/>
            <person name="Pink R."/>
            <person name="Carter D.R."/>
            <person name="Collins A."/>
            <person name="Tomlin J."/>
            <person name="Gibbs M."/>
            <person name="Breuker C.J."/>
        </authorList>
    </citation>
    <scope>NUCLEOTIDE SEQUENCE</scope>
    <source>
        <tissue evidence="1">Ovary</tissue>
    </source>
</reference>
<dbReference type="AlphaFoldDB" id="S4PSG9"/>